<evidence type="ECO:0000313" key="3">
    <source>
        <dbReference type="Proteomes" id="UP000052022"/>
    </source>
</evidence>
<proteinExistence type="predicted"/>
<dbReference type="Proteomes" id="UP000052022">
    <property type="component" value="Unassembled WGS sequence"/>
</dbReference>
<dbReference type="STRING" id="928856.SAMN04488049_101463"/>
<gene>
    <name evidence="2" type="ORF">TRM7557_02255</name>
</gene>
<keyword evidence="1" id="KW-0812">Transmembrane</keyword>
<accession>A0A0P1GW53</accession>
<dbReference type="RefSeq" id="WP_058290302.1">
    <property type="nucleotide sequence ID" value="NZ_CYSD01000037.1"/>
</dbReference>
<organism evidence="2 3">
    <name type="scientific">Tritonibacter multivorans</name>
    <dbReference type="NCBI Taxonomy" id="928856"/>
    <lineage>
        <taxon>Bacteria</taxon>
        <taxon>Pseudomonadati</taxon>
        <taxon>Pseudomonadota</taxon>
        <taxon>Alphaproteobacteria</taxon>
        <taxon>Rhodobacterales</taxon>
        <taxon>Paracoccaceae</taxon>
        <taxon>Tritonibacter</taxon>
    </lineage>
</organism>
<evidence type="ECO:0000313" key="2">
    <source>
        <dbReference type="EMBL" id="CUH79198.1"/>
    </source>
</evidence>
<keyword evidence="1" id="KW-0472">Membrane</keyword>
<keyword evidence="3" id="KW-1185">Reference proteome</keyword>
<feature type="transmembrane region" description="Helical" evidence="1">
    <location>
        <begin position="7"/>
        <end position="24"/>
    </location>
</feature>
<evidence type="ECO:0000256" key="1">
    <source>
        <dbReference type="SAM" id="Phobius"/>
    </source>
</evidence>
<keyword evidence="1" id="KW-1133">Transmembrane helix</keyword>
<name>A0A0P1GW53_9RHOB</name>
<dbReference type="EMBL" id="CYSD01000037">
    <property type="protein sequence ID" value="CUH79198.1"/>
    <property type="molecule type" value="Genomic_DNA"/>
</dbReference>
<sequence length="96" mass="10234">MPKLIAILNVIAWSGFWAFGYLALTGESYSPAQVTIAALLAAAGLFAGILAYLKLVRISERSGYAKSSNRTTKEARDAAQAQWGAELRNSKTVKGA</sequence>
<dbReference type="OrthoDB" id="7869559at2"/>
<feature type="transmembrane region" description="Helical" evidence="1">
    <location>
        <begin position="36"/>
        <end position="56"/>
    </location>
</feature>
<protein>
    <submittedName>
        <fullName evidence="2">Uncharacterized protein</fullName>
    </submittedName>
</protein>
<dbReference type="AlphaFoldDB" id="A0A0P1GW53"/>
<reference evidence="2 3" key="1">
    <citation type="submission" date="2015-09" db="EMBL/GenBank/DDBJ databases">
        <authorList>
            <consortium name="Swine Surveillance"/>
        </authorList>
    </citation>
    <scope>NUCLEOTIDE SEQUENCE [LARGE SCALE GENOMIC DNA]</scope>
    <source>
        <strain evidence="2 3">CECT 7557</strain>
    </source>
</reference>